<dbReference type="PANTHER" id="PTHR37422:SF13">
    <property type="entry name" value="LIPOPOLYSACCHARIDE BIOSYNTHESIS PROTEIN PA4999-RELATED"/>
    <property type="match status" value="1"/>
</dbReference>
<evidence type="ECO:0000256" key="4">
    <source>
        <dbReference type="ARBA" id="ARBA00023136"/>
    </source>
</evidence>
<dbReference type="SUPFAM" id="SSF48452">
    <property type="entry name" value="TPR-like"/>
    <property type="match status" value="1"/>
</dbReference>
<dbReference type="STRING" id="646529.Desaci_3441"/>
<keyword evidence="4 5" id="KW-0472">Membrane</keyword>
<evidence type="ECO:0000256" key="5">
    <source>
        <dbReference type="SAM" id="Phobius"/>
    </source>
</evidence>
<feature type="transmembrane region" description="Helical" evidence="5">
    <location>
        <begin position="193"/>
        <end position="210"/>
    </location>
</feature>
<feature type="transmembrane region" description="Helical" evidence="5">
    <location>
        <begin position="18"/>
        <end position="38"/>
    </location>
</feature>
<dbReference type="PANTHER" id="PTHR37422">
    <property type="entry name" value="TEICHURONIC ACID BIOSYNTHESIS PROTEIN TUAE"/>
    <property type="match status" value="1"/>
</dbReference>
<feature type="transmembrane region" description="Helical" evidence="5">
    <location>
        <begin position="298"/>
        <end position="319"/>
    </location>
</feature>
<keyword evidence="3 5" id="KW-1133">Transmembrane helix</keyword>
<evidence type="ECO:0000256" key="2">
    <source>
        <dbReference type="ARBA" id="ARBA00022692"/>
    </source>
</evidence>
<gene>
    <name evidence="7" type="ordered locus">Desaci_3441</name>
</gene>
<dbReference type="InterPro" id="IPR051533">
    <property type="entry name" value="WaaL-like"/>
</dbReference>
<feature type="transmembrane region" description="Helical" evidence="5">
    <location>
        <begin position="44"/>
        <end position="63"/>
    </location>
</feature>
<feature type="domain" description="O-antigen ligase-related" evidence="6">
    <location>
        <begin position="275"/>
        <end position="408"/>
    </location>
</feature>
<dbReference type="RefSeq" id="WP_014828318.1">
    <property type="nucleotide sequence ID" value="NC_018068.1"/>
</dbReference>
<evidence type="ECO:0000313" key="8">
    <source>
        <dbReference type="Proteomes" id="UP000002892"/>
    </source>
</evidence>
<feature type="transmembrane region" description="Helical" evidence="5">
    <location>
        <begin position="451"/>
        <end position="469"/>
    </location>
</feature>
<reference evidence="7 8" key="1">
    <citation type="journal article" date="2012" name="J. Bacteriol.">
        <title>Complete genome sequences of Desulfosporosinus orientis DSM765T, Desulfosporosinus youngiae DSM17734T, Desulfosporosinus meridiei DSM13257T, and Desulfosporosinus acidiphilus DSM22704T.</title>
        <authorList>
            <person name="Pester M."/>
            <person name="Brambilla E."/>
            <person name="Alazard D."/>
            <person name="Rattei T."/>
            <person name="Weinmaier T."/>
            <person name="Han J."/>
            <person name="Lucas S."/>
            <person name="Lapidus A."/>
            <person name="Cheng J.F."/>
            <person name="Goodwin L."/>
            <person name="Pitluck S."/>
            <person name="Peters L."/>
            <person name="Ovchinnikova G."/>
            <person name="Teshima H."/>
            <person name="Detter J.C."/>
            <person name="Han C.S."/>
            <person name="Tapia R."/>
            <person name="Land M.L."/>
            <person name="Hauser L."/>
            <person name="Kyrpides N.C."/>
            <person name="Ivanova N.N."/>
            <person name="Pagani I."/>
            <person name="Huntmann M."/>
            <person name="Wei C.L."/>
            <person name="Davenport K.W."/>
            <person name="Daligault H."/>
            <person name="Chain P.S."/>
            <person name="Chen A."/>
            <person name="Mavromatis K."/>
            <person name="Markowitz V."/>
            <person name="Szeto E."/>
            <person name="Mikhailova N."/>
            <person name="Pati A."/>
            <person name="Wagner M."/>
            <person name="Woyke T."/>
            <person name="Ollivier B."/>
            <person name="Klenk H.P."/>
            <person name="Spring S."/>
            <person name="Loy A."/>
        </authorList>
    </citation>
    <scope>NUCLEOTIDE SEQUENCE [LARGE SCALE GENOMIC DNA]</scope>
    <source>
        <strain evidence="8">DSM 22704 / JCM 16185 / SJ4</strain>
    </source>
</reference>
<dbReference type="AlphaFoldDB" id="I4D956"/>
<dbReference type="Proteomes" id="UP000002892">
    <property type="component" value="Chromosome"/>
</dbReference>
<keyword evidence="7" id="KW-0436">Ligase</keyword>
<comment type="subcellular location">
    <subcellularLocation>
        <location evidence="1">Membrane</location>
        <topology evidence="1">Multi-pass membrane protein</topology>
    </subcellularLocation>
</comment>
<feature type="transmembrane region" description="Helical" evidence="5">
    <location>
        <begin position="170"/>
        <end position="186"/>
    </location>
</feature>
<dbReference type="EMBL" id="CP003639">
    <property type="protein sequence ID" value="AFM42330.1"/>
    <property type="molecule type" value="Genomic_DNA"/>
</dbReference>
<name>I4D956_DESAJ</name>
<proteinExistence type="predicted"/>
<dbReference type="InterPro" id="IPR007016">
    <property type="entry name" value="O-antigen_ligase-rel_domated"/>
</dbReference>
<dbReference type="HOGENOM" id="CLU_011929_0_0_9"/>
<dbReference type="GO" id="GO:0016020">
    <property type="term" value="C:membrane"/>
    <property type="evidence" value="ECO:0007669"/>
    <property type="project" value="UniProtKB-SubCell"/>
</dbReference>
<dbReference type="KEGG" id="dai:Desaci_3441"/>
<protein>
    <submittedName>
        <fullName evidence="7">Lipid A core-O-antigen ligase-like enyme</fullName>
    </submittedName>
</protein>
<evidence type="ECO:0000313" key="7">
    <source>
        <dbReference type="EMBL" id="AFM42330.1"/>
    </source>
</evidence>
<feature type="transmembrane region" description="Helical" evidence="5">
    <location>
        <begin position="266"/>
        <end position="286"/>
    </location>
</feature>
<dbReference type="InterPro" id="IPR011990">
    <property type="entry name" value="TPR-like_helical_dom_sf"/>
</dbReference>
<feature type="transmembrane region" description="Helical" evidence="5">
    <location>
        <begin position="396"/>
        <end position="416"/>
    </location>
</feature>
<dbReference type="GO" id="GO:0016874">
    <property type="term" value="F:ligase activity"/>
    <property type="evidence" value="ECO:0007669"/>
    <property type="project" value="UniProtKB-KW"/>
</dbReference>
<feature type="transmembrane region" description="Helical" evidence="5">
    <location>
        <begin position="94"/>
        <end position="115"/>
    </location>
</feature>
<accession>I4D956</accession>
<sequence>MEYQIQNNHLKKRFGLRVWLQLGIGIVLFLSPFFRGLYFNDDCFNFLIIIGIISGVTALRRFFSRESFPFSLNLMDLGFTGLALWYLVCIPSAASIGDAILAAMRILGYLSLYYASVQLLTKDAIKVGVWIFALTGALVTCVGIGSSIGLPQVAGSWGAILSSTFQYHNALGGYMLMVIPVCILLFREAKPGWQRYLAASLLYLNLLGLVASQSRGAYVLFLPVLLLVLLSFRKKDRFLLMLLALGLWGAVDNWTQIAWAGNMKSLSVLVWPCIGLMGIWFIVWLEQGIRGRVPGREIRTAGIIVILGILVLGTLPLIAPAWGEGRGSNTIVTKIQSIDPQDHNLQERFAFYHDALKMVRERPIFGFGGNGWVVAYKGYQSYLYSSKETHDEPIKILVEAGIPGLLFYSLIWLGFLRRWLKTWRERANDWNYLLGISVIGIFLHSLMDFDLSESAIFFAMVILMAVLGCDEKNEDLALSVEQETHGKKLVSQNFRYSPKFVRGVTALMILLGAALVSGSINMKEGTRQAALAADSLRAGSYIATIQESQTALNYFPFQSSVYANLAQAELAEGSADHNQGLIRLAAQHVQQATSLNSTDPTLRSAAARVYSFTGYPERAYQEAIKCQELSYLYSQGYEERAQYALDYAEQLLENGNKQEAVQVLEQVQSLPGQINTRFAQRTDQQQRMRRSGPMVAVTPRLWIYHAEALSLLGQRTLAINELEMIRFDREYGCAALLLEGIIKEQGGNKAEGSRDIHLAVQSQPQLKSSEGKLRKLIGIGLLS</sequence>
<evidence type="ECO:0000256" key="1">
    <source>
        <dbReference type="ARBA" id="ARBA00004141"/>
    </source>
</evidence>
<feature type="transmembrane region" description="Helical" evidence="5">
    <location>
        <begin position="500"/>
        <end position="520"/>
    </location>
</feature>
<dbReference type="Gene3D" id="1.25.40.10">
    <property type="entry name" value="Tetratricopeptide repeat domain"/>
    <property type="match status" value="1"/>
</dbReference>
<feature type="transmembrane region" description="Helical" evidence="5">
    <location>
        <begin position="216"/>
        <end position="232"/>
    </location>
</feature>
<evidence type="ECO:0000259" key="6">
    <source>
        <dbReference type="Pfam" id="PF04932"/>
    </source>
</evidence>
<evidence type="ECO:0000256" key="3">
    <source>
        <dbReference type="ARBA" id="ARBA00022989"/>
    </source>
</evidence>
<keyword evidence="2 5" id="KW-0812">Transmembrane</keyword>
<feature type="transmembrane region" description="Helical" evidence="5">
    <location>
        <begin position="127"/>
        <end position="150"/>
    </location>
</feature>
<dbReference type="OrthoDB" id="1808577at2"/>
<keyword evidence="8" id="KW-1185">Reference proteome</keyword>
<dbReference type="eggNOG" id="COG3307">
    <property type="taxonomic scope" value="Bacteria"/>
</dbReference>
<organism evidence="7 8">
    <name type="scientific">Desulfosporosinus acidiphilus (strain DSM 22704 / JCM 16185 / SJ4)</name>
    <dbReference type="NCBI Taxonomy" id="646529"/>
    <lineage>
        <taxon>Bacteria</taxon>
        <taxon>Bacillati</taxon>
        <taxon>Bacillota</taxon>
        <taxon>Clostridia</taxon>
        <taxon>Eubacteriales</taxon>
        <taxon>Desulfitobacteriaceae</taxon>
        <taxon>Desulfosporosinus</taxon>
    </lineage>
</organism>
<feature type="transmembrane region" description="Helical" evidence="5">
    <location>
        <begin position="428"/>
        <end position="445"/>
    </location>
</feature>
<feature type="transmembrane region" description="Helical" evidence="5">
    <location>
        <begin position="239"/>
        <end position="260"/>
    </location>
</feature>
<dbReference type="Pfam" id="PF04932">
    <property type="entry name" value="Wzy_C"/>
    <property type="match status" value="1"/>
</dbReference>